<gene>
    <name evidence="1" type="ORF">L596_010941</name>
</gene>
<dbReference type="AlphaFoldDB" id="A0A4U5PK97"/>
<comment type="caution">
    <text evidence="1">The sequence shown here is derived from an EMBL/GenBank/DDBJ whole genome shotgun (WGS) entry which is preliminary data.</text>
</comment>
<evidence type="ECO:0000313" key="1">
    <source>
        <dbReference type="EMBL" id="TKR97010.1"/>
    </source>
</evidence>
<reference evidence="1 2" key="1">
    <citation type="journal article" date="2015" name="Genome Biol.">
        <title>Comparative genomics of Steinernema reveals deeply conserved gene regulatory networks.</title>
        <authorList>
            <person name="Dillman A.R."/>
            <person name="Macchietto M."/>
            <person name="Porter C.F."/>
            <person name="Rogers A."/>
            <person name="Williams B."/>
            <person name="Antoshechkin I."/>
            <person name="Lee M.M."/>
            <person name="Goodwin Z."/>
            <person name="Lu X."/>
            <person name="Lewis E.E."/>
            <person name="Goodrich-Blair H."/>
            <person name="Stock S.P."/>
            <person name="Adams B.J."/>
            <person name="Sternberg P.W."/>
            <person name="Mortazavi A."/>
        </authorList>
    </citation>
    <scope>NUCLEOTIDE SEQUENCE [LARGE SCALE GENOMIC DNA]</scope>
    <source>
        <strain evidence="1 2">ALL</strain>
    </source>
</reference>
<protein>
    <submittedName>
        <fullName evidence="1">Uncharacterized protein</fullName>
    </submittedName>
</protein>
<keyword evidence="2" id="KW-1185">Reference proteome</keyword>
<proteinExistence type="predicted"/>
<organism evidence="1 2">
    <name type="scientific">Steinernema carpocapsae</name>
    <name type="common">Entomopathogenic nematode</name>
    <dbReference type="NCBI Taxonomy" id="34508"/>
    <lineage>
        <taxon>Eukaryota</taxon>
        <taxon>Metazoa</taxon>
        <taxon>Ecdysozoa</taxon>
        <taxon>Nematoda</taxon>
        <taxon>Chromadorea</taxon>
        <taxon>Rhabditida</taxon>
        <taxon>Tylenchina</taxon>
        <taxon>Panagrolaimomorpha</taxon>
        <taxon>Strongyloidoidea</taxon>
        <taxon>Steinernematidae</taxon>
        <taxon>Steinernema</taxon>
    </lineage>
</organism>
<reference evidence="1 2" key="2">
    <citation type="journal article" date="2019" name="G3 (Bethesda)">
        <title>Hybrid Assembly of the Genome of the Entomopathogenic Nematode Steinernema carpocapsae Identifies the X-Chromosome.</title>
        <authorList>
            <person name="Serra L."/>
            <person name="Macchietto M."/>
            <person name="Macias-Munoz A."/>
            <person name="McGill C.J."/>
            <person name="Rodriguez I.M."/>
            <person name="Rodriguez B."/>
            <person name="Murad R."/>
            <person name="Mortazavi A."/>
        </authorList>
    </citation>
    <scope>NUCLEOTIDE SEQUENCE [LARGE SCALE GENOMIC DNA]</scope>
    <source>
        <strain evidence="1 2">ALL</strain>
    </source>
</reference>
<dbReference type="EMBL" id="AZBU02000002">
    <property type="protein sequence ID" value="TKR97010.1"/>
    <property type="molecule type" value="Genomic_DNA"/>
</dbReference>
<evidence type="ECO:0000313" key="2">
    <source>
        <dbReference type="Proteomes" id="UP000298663"/>
    </source>
</evidence>
<sequence length="91" mass="10156">MGCRMEACSEEAQSYQEERRQESMECFLNWGKNLIATKNLPRALLNVSSAPSAATVSLLIPNTFVGRPNDPNPTLVFERPALIPAKNRVKH</sequence>
<dbReference type="Proteomes" id="UP000298663">
    <property type="component" value="Unassembled WGS sequence"/>
</dbReference>
<name>A0A4U5PK97_STECR</name>
<accession>A0A4U5PK97</accession>